<dbReference type="InterPro" id="IPR042099">
    <property type="entry name" value="ANL_N_sf"/>
</dbReference>
<dbReference type="Pfam" id="PF16177">
    <property type="entry name" value="ACAS_N"/>
    <property type="match status" value="1"/>
</dbReference>
<protein>
    <submittedName>
        <fullName evidence="3">Acetoacetyl-CoA synthase</fullName>
    </submittedName>
</protein>
<sequence length="194" mass="21549">MAVNGHFSAEASSAPTRELWRHPDPTSHHSGPSPAASRKYGLQLNDYPAVYQWSIDNVAAFWEEVWHFSGVKASKSFDEVLPRAAPMYPRPDFFAGARLNFAENLLFPANVDVSPNAVAIITTTELGNPVSTTWAELRNAVRRCINALRAHGVTEDERCRRLCLESRSSSRGPRSCDVFLSGAMWVGNHPRQRG</sequence>
<evidence type="ECO:0000256" key="1">
    <source>
        <dbReference type="SAM" id="MobiDB-lite"/>
    </source>
</evidence>
<feature type="compositionally biased region" description="Basic and acidic residues" evidence="1">
    <location>
        <begin position="18"/>
        <end position="27"/>
    </location>
</feature>
<dbReference type="GeneID" id="9536084"/>
<dbReference type="STRING" id="526221.C9SS46"/>
<evidence type="ECO:0000259" key="2">
    <source>
        <dbReference type="Pfam" id="PF16177"/>
    </source>
</evidence>
<dbReference type="SUPFAM" id="SSF56801">
    <property type="entry name" value="Acetyl-CoA synthetase-like"/>
    <property type="match status" value="1"/>
</dbReference>
<dbReference type="eggNOG" id="KOG1175">
    <property type="taxonomic scope" value="Eukaryota"/>
</dbReference>
<evidence type="ECO:0000313" key="3">
    <source>
        <dbReference type="EMBL" id="EEY21611.1"/>
    </source>
</evidence>
<dbReference type="HOGENOM" id="CLU_1403409_0_0_1"/>
<feature type="domain" description="Acetyl-coenzyme A synthetase N-terminal" evidence="2">
    <location>
        <begin position="47"/>
        <end position="104"/>
    </location>
</feature>
<evidence type="ECO:0000313" key="4">
    <source>
        <dbReference type="Proteomes" id="UP000008698"/>
    </source>
</evidence>
<dbReference type="KEGG" id="val:VDBG_07721"/>
<dbReference type="EMBL" id="DS985223">
    <property type="protein sequence ID" value="EEY21611.1"/>
    <property type="molecule type" value="Genomic_DNA"/>
</dbReference>
<dbReference type="PANTHER" id="PTHR42921:SF1">
    <property type="entry name" value="ACETOACETYL-COA SYNTHETASE"/>
    <property type="match status" value="1"/>
</dbReference>
<dbReference type="InterPro" id="IPR032387">
    <property type="entry name" value="ACAS_N"/>
</dbReference>
<name>C9SS46_VERA1</name>
<dbReference type="RefSeq" id="XP_003002262.1">
    <property type="nucleotide sequence ID" value="XM_003002216.1"/>
</dbReference>
<dbReference type="Proteomes" id="UP000008698">
    <property type="component" value="Unassembled WGS sequence"/>
</dbReference>
<accession>C9SS46</accession>
<dbReference type="OrthoDB" id="10253869at2759"/>
<proteinExistence type="predicted"/>
<dbReference type="PANTHER" id="PTHR42921">
    <property type="entry name" value="ACETOACETYL-COA SYNTHETASE"/>
    <property type="match status" value="1"/>
</dbReference>
<gene>
    <name evidence="3" type="ORF">VDBG_07721</name>
</gene>
<keyword evidence="4" id="KW-1185">Reference proteome</keyword>
<feature type="region of interest" description="Disordered" evidence="1">
    <location>
        <begin position="1"/>
        <end position="37"/>
    </location>
</feature>
<reference evidence="4" key="1">
    <citation type="journal article" date="2011" name="PLoS Pathog.">
        <title>Comparative genomics yields insights into niche adaptation of plant vascular wilt pathogens.</title>
        <authorList>
            <person name="Klosterman S.J."/>
            <person name="Subbarao K.V."/>
            <person name="Kang S."/>
            <person name="Veronese P."/>
            <person name="Gold S.E."/>
            <person name="Thomma B.P.H.J."/>
            <person name="Chen Z."/>
            <person name="Henrissat B."/>
            <person name="Lee Y.-H."/>
            <person name="Park J."/>
            <person name="Garcia-Pedrajas M.D."/>
            <person name="Barbara D.J."/>
            <person name="Anchieta A."/>
            <person name="de Jonge R."/>
            <person name="Santhanam P."/>
            <person name="Maruthachalam K."/>
            <person name="Atallah Z."/>
            <person name="Amyotte S.G."/>
            <person name="Paz Z."/>
            <person name="Inderbitzin P."/>
            <person name="Hayes R.J."/>
            <person name="Heiman D.I."/>
            <person name="Young S."/>
            <person name="Zeng Q."/>
            <person name="Engels R."/>
            <person name="Galagan J."/>
            <person name="Cuomo C.A."/>
            <person name="Dobinson K.F."/>
            <person name="Ma L.-J."/>
        </authorList>
    </citation>
    <scope>NUCLEOTIDE SEQUENCE [LARGE SCALE GENOMIC DNA]</scope>
    <source>
        <strain evidence="4">VaMs.102 / ATCC MYA-4576 / FGSC 10136</strain>
    </source>
</reference>
<dbReference type="GO" id="GO:0030729">
    <property type="term" value="F:acetoacetate-CoA ligase activity"/>
    <property type="evidence" value="ECO:0007669"/>
    <property type="project" value="TreeGrafter"/>
</dbReference>
<dbReference type="AlphaFoldDB" id="C9SS46"/>
<organism evidence="4">
    <name type="scientific">Verticillium alfalfae (strain VaMs.102 / ATCC MYA-4576 / FGSC 10136)</name>
    <name type="common">Verticillium wilt of alfalfa</name>
    <name type="synonym">Verticillium albo-atrum</name>
    <dbReference type="NCBI Taxonomy" id="526221"/>
    <lineage>
        <taxon>Eukaryota</taxon>
        <taxon>Fungi</taxon>
        <taxon>Dikarya</taxon>
        <taxon>Ascomycota</taxon>
        <taxon>Pezizomycotina</taxon>
        <taxon>Sordariomycetes</taxon>
        <taxon>Hypocreomycetidae</taxon>
        <taxon>Glomerellales</taxon>
        <taxon>Plectosphaerellaceae</taxon>
        <taxon>Verticillium</taxon>
    </lineage>
</organism>
<dbReference type="Gene3D" id="3.40.50.12780">
    <property type="entry name" value="N-terminal domain of ligase-like"/>
    <property type="match status" value="1"/>
</dbReference>